<evidence type="ECO:0000259" key="9">
    <source>
        <dbReference type="PROSITE" id="PS50280"/>
    </source>
</evidence>
<dbReference type="GO" id="GO:0032259">
    <property type="term" value="P:methylation"/>
    <property type="evidence" value="ECO:0007669"/>
    <property type="project" value="UniProtKB-KW"/>
</dbReference>
<keyword evidence="10" id="KW-1185">Reference proteome</keyword>
<protein>
    <submittedName>
        <fullName evidence="11">SET domain-containing protein</fullName>
    </submittedName>
</protein>
<reference evidence="11" key="1">
    <citation type="submission" date="2022-11" db="UniProtKB">
        <authorList>
            <consortium name="WormBaseParasite"/>
        </authorList>
    </citation>
    <scope>IDENTIFICATION</scope>
</reference>
<dbReference type="PANTHER" id="PTHR46223:SF3">
    <property type="entry name" value="HISTONE-LYSINE N-METHYLTRANSFERASE SET-23"/>
    <property type="match status" value="1"/>
</dbReference>
<accession>A0A915Q6H1</accession>
<dbReference type="GO" id="GO:0008168">
    <property type="term" value="F:methyltransferase activity"/>
    <property type="evidence" value="ECO:0007669"/>
    <property type="project" value="UniProtKB-KW"/>
</dbReference>
<dbReference type="SMART" id="SM00317">
    <property type="entry name" value="SET"/>
    <property type="match status" value="1"/>
</dbReference>
<dbReference type="Proteomes" id="UP000887581">
    <property type="component" value="Unplaced"/>
</dbReference>
<dbReference type="Pfam" id="PF00856">
    <property type="entry name" value="SET"/>
    <property type="match status" value="1"/>
</dbReference>
<dbReference type="SUPFAM" id="SSF82199">
    <property type="entry name" value="SET domain"/>
    <property type="match status" value="1"/>
</dbReference>
<keyword evidence="6" id="KW-0479">Metal-binding</keyword>
<feature type="domain" description="SET" evidence="9">
    <location>
        <begin position="446"/>
        <end position="562"/>
    </location>
</feature>
<dbReference type="InterPro" id="IPR046341">
    <property type="entry name" value="SET_dom_sf"/>
</dbReference>
<evidence type="ECO:0000256" key="3">
    <source>
        <dbReference type="ARBA" id="ARBA00022603"/>
    </source>
</evidence>
<evidence type="ECO:0000256" key="5">
    <source>
        <dbReference type="ARBA" id="ARBA00022691"/>
    </source>
</evidence>
<evidence type="ECO:0000256" key="1">
    <source>
        <dbReference type="ARBA" id="ARBA00004286"/>
    </source>
</evidence>
<dbReference type="PROSITE" id="PS50280">
    <property type="entry name" value="SET"/>
    <property type="match status" value="1"/>
</dbReference>
<evidence type="ECO:0000256" key="7">
    <source>
        <dbReference type="ARBA" id="ARBA00022833"/>
    </source>
</evidence>
<dbReference type="AlphaFoldDB" id="A0A915Q6H1"/>
<name>A0A915Q6H1_9BILA</name>
<evidence type="ECO:0000256" key="4">
    <source>
        <dbReference type="ARBA" id="ARBA00022679"/>
    </source>
</evidence>
<dbReference type="WBParaSite" id="sdigi.contig915.g9994.t1">
    <property type="protein sequence ID" value="sdigi.contig915.g9994.t1"/>
    <property type="gene ID" value="sdigi.contig915.g9994"/>
</dbReference>
<dbReference type="PANTHER" id="PTHR46223">
    <property type="entry name" value="HISTONE-LYSINE N-METHYLTRANSFERASE SUV39H"/>
    <property type="match status" value="1"/>
</dbReference>
<comment type="subcellular location">
    <subcellularLocation>
        <location evidence="1">Chromosome</location>
    </subcellularLocation>
</comment>
<dbReference type="Gene3D" id="2.170.270.10">
    <property type="entry name" value="SET domain"/>
    <property type="match status" value="1"/>
</dbReference>
<dbReference type="GO" id="GO:0046872">
    <property type="term" value="F:metal ion binding"/>
    <property type="evidence" value="ECO:0007669"/>
    <property type="project" value="UniProtKB-KW"/>
</dbReference>
<dbReference type="GO" id="GO:0005694">
    <property type="term" value="C:chromosome"/>
    <property type="evidence" value="ECO:0007669"/>
    <property type="project" value="UniProtKB-SubCell"/>
</dbReference>
<organism evidence="10 11">
    <name type="scientific">Setaria digitata</name>
    <dbReference type="NCBI Taxonomy" id="48799"/>
    <lineage>
        <taxon>Eukaryota</taxon>
        <taxon>Metazoa</taxon>
        <taxon>Ecdysozoa</taxon>
        <taxon>Nematoda</taxon>
        <taxon>Chromadorea</taxon>
        <taxon>Rhabditida</taxon>
        <taxon>Spirurina</taxon>
        <taxon>Spiruromorpha</taxon>
        <taxon>Filarioidea</taxon>
        <taxon>Setariidae</taxon>
        <taxon>Setaria</taxon>
    </lineage>
</organism>
<evidence type="ECO:0000256" key="2">
    <source>
        <dbReference type="ARBA" id="ARBA00022454"/>
    </source>
</evidence>
<evidence type="ECO:0000256" key="6">
    <source>
        <dbReference type="ARBA" id="ARBA00022723"/>
    </source>
</evidence>
<sequence>MNINFSKETMRDVGKFESLQCTSSTAVGSQKRTASSEVDRTLKYKSSSSCRGGTLGTIQGDHQSLDKSSNDFWFHHSPERQVSFSSASKTAIGNQPCSDIFSLSKSTAQEYFNKGMKDFAIILEDVLKSKVIKEVQKFRLLKQMEDKKLLRLLATTESDLDRENGCVLSGSDLNGAILCNGVVSETIQEGLPREISSPLRIIQDKKVLAESAQVVPRKKRRKRLPLQLHRKEKSLLISLELMRNGSSPTDMFEKDSSSSTRYQVTSRTKSYPRTSNYKLLPRKRSSSSTTRTRKCISSDEEQEPSEDVGRDEDGMYEVERILARKRLQVKEFYDRERALSVVVRYEQRWLKTRQLSQLHSLMRWENEINTILRRNGQQILYIHNDIDNTRRKHNFTLEKSKYFYTKRRGICSRFYKMLDEYLVVECYGCQCSDDCPTKVIQSGRRYKVAIVRTKARGWGLFALEDIPSNVFVVEYVGEVLTITEGDSRRDSTYQFELNGYSKIKYLIDAKFCGNEAAFVNHSCDPNLIAVRVRVERYQSFHRIGLFSKRRIFRGEELTLNYFDGKWKPKMTFTSEEGAMECFCGALNCMRYWPQLAGNAFDDSSSDDDDKENSCSKSGR</sequence>
<keyword evidence="3" id="KW-0489">Methyltransferase</keyword>
<evidence type="ECO:0000313" key="11">
    <source>
        <dbReference type="WBParaSite" id="sdigi.contig915.g9994.t1"/>
    </source>
</evidence>
<dbReference type="InterPro" id="IPR050973">
    <property type="entry name" value="H3K9_Histone-Lys_N-MTase"/>
</dbReference>
<keyword evidence="4" id="KW-0808">Transferase</keyword>
<keyword evidence="7" id="KW-0862">Zinc</keyword>
<feature type="region of interest" description="Disordered" evidence="8">
    <location>
        <begin position="246"/>
        <end position="311"/>
    </location>
</feature>
<dbReference type="InterPro" id="IPR001214">
    <property type="entry name" value="SET_dom"/>
</dbReference>
<evidence type="ECO:0000313" key="10">
    <source>
        <dbReference type="Proteomes" id="UP000887581"/>
    </source>
</evidence>
<proteinExistence type="predicted"/>
<keyword evidence="2" id="KW-0158">Chromosome</keyword>
<keyword evidence="5" id="KW-0949">S-adenosyl-L-methionine</keyword>
<evidence type="ECO:0000256" key="8">
    <source>
        <dbReference type="SAM" id="MobiDB-lite"/>
    </source>
</evidence>
<feature type="compositionally biased region" description="Polar residues" evidence="8">
    <location>
        <begin position="257"/>
        <end position="277"/>
    </location>
</feature>